<comment type="caution">
    <text evidence="3">The sequence shown here is derived from an EMBL/GenBank/DDBJ whole genome shotgun (WGS) entry which is preliminary data.</text>
</comment>
<accession>A0A1S9RAM0</accession>
<protein>
    <submittedName>
        <fullName evidence="3">Stress responsive A/B barrel domain protein</fullName>
    </submittedName>
</protein>
<dbReference type="EMBL" id="LJBN01000218">
    <property type="protein sequence ID" value="OOQ82446.1"/>
    <property type="molecule type" value="Genomic_DNA"/>
</dbReference>
<dbReference type="InterPro" id="IPR044662">
    <property type="entry name" value="HS1/DABB1-like"/>
</dbReference>
<proteinExistence type="predicted"/>
<dbReference type="Proteomes" id="UP000190744">
    <property type="component" value="Unassembled WGS sequence"/>
</dbReference>
<name>A0A1S9RAM0_PENBI</name>
<dbReference type="PANTHER" id="PTHR33178:SF10">
    <property type="entry name" value="STRESS-RESPONSE A_B BARREL DOMAIN-CONTAINING PROTEIN"/>
    <property type="match status" value="1"/>
</dbReference>
<comment type="subunit">
    <text evidence="1">Homodimer.</text>
</comment>
<dbReference type="AlphaFoldDB" id="A0A1S9RAM0"/>
<evidence type="ECO:0000313" key="4">
    <source>
        <dbReference type="Proteomes" id="UP000190744"/>
    </source>
</evidence>
<dbReference type="InterPro" id="IPR013097">
    <property type="entry name" value="Dabb"/>
</dbReference>
<dbReference type="InterPro" id="IPR011008">
    <property type="entry name" value="Dimeric_a/b-barrel"/>
</dbReference>
<dbReference type="SUPFAM" id="SSF54909">
    <property type="entry name" value="Dimeric alpha+beta barrel"/>
    <property type="match status" value="1"/>
</dbReference>
<evidence type="ECO:0000256" key="1">
    <source>
        <dbReference type="ARBA" id="ARBA00011738"/>
    </source>
</evidence>
<evidence type="ECO:0000313" key="3">
    <source>
        <dbReference type="EMBL" id="OOQ82446.1"/>
    </source>
</evidence>
<dbReference type="SMART" id="SM00886">
    <property type="entry name" value="Dabb"/>
    <property type="match status" value="1"/>
</dbReference>
<feature type="domain" description="Stress-response A/B barrel" evidence="2">
    <location>
        <begin position="3"/>
        <end position="98"/>
    </location>
</feature>
<organism evidence="3 4">
    <name type="scientific">Penicillium brasilianum</name>
    <dbReference type="NCBI Taxonomy" id="104259"/>
    <lineage>
        <taxon>Eukaryota</taxon>
        <taxon>Fungi</taxon>
        <taxon>Dikarya</taxon>
        <taxon>Ascomycota</taxon>
        <taxon>Pezizomycotina</taxon>
        <taxon>Eurotiomycetes</taxon>
        <taxon>Eurotiomycetidae</taxon>
        <taxon>Eurotiales</taxon>
        <taxon>Aspergillaceae</taxon>
        <taxon>Penicillium</taxon>
    </lineage>
</organism>
<gene>
    <name evidence="3" type="ORF">PEBR_38814</name>
</gene>
<dbReference type="PANTHER" id="PTHR33178">
    <property type="match status" value="1"/>
</dbReference>
<dbReference type="PROSITE" id="PS51502">
    <property type="entry name" value="S_R_A_B_BARREL"/>
    <property type="match status" value="1"/>
</dbReference>
<dbReference type="Gene3D" id="3.30.70.100">
    <property type="match status" value="1"/>
</dbReference>
<dbReference type="Pfam" id="PF07876">
    <property type="entry name" value="Dabb"/>
    <property type="match status" value="1"/>
</dbReference>
<evidence type="ECO:0000259" key="2">
    <source>
        <dbReference type="PROSITE" id="PS51502"/>
    </source>
</evidence>
<sequence>MPVYHIVLFRLKPGVTPAQLSVWTQMAKDMVGKIPGLVSMECGQPLPICLPRAQGYDMGLVAVLEKPDHVATYAVHPAHLEVHKMREELCDDTLAYDLEF</sequence>
<reference evidence="4" key="1">
    <citation type="submission" date="2015-09" db="EMBL/GenBank/DDBJ databases">
        <authorList>
            <person name="Fill T.P."/>
            <person name="Baretta J.F."/>
            <person name="de Almeida L.G."/>
            <person name="Rocha M."/>
            <person name="de Souza D.H."/>
            <person name="Malavazi I."/>
            <person name="Cerdeira L.T."/>
            <person name="Hong H."/>
            <person name="Samborskyy M."/>
            <person name="de Vasconcelos A.T."/>
            <person name="Leadlay P."/>
            <person name="Rodrigues-Filho E."/>
        </authorList>
    </citation>
    <scope>NUCLEOTIDE SEQUENCE [LARGE SCALE GENOMIC DNA]</scope>
    <source>
        <strain evidence="4">LaBioMMi 136</strain>
    </source>
</reference>